<keyword evidence="2" id="KW-1185">Reference proteome</keyword>
<organism evidence="1 2">
    <name type="scientific">Trichothecium roseum</name>
    <dbReference type="NCBI Taxonomy" id="47278"/>
    <lineage>
        <taxon>Eukaryota</taxon>
        <taxon>Fungi</taxon>
        <taxon>Dikarya</taxon>
        <taxon>Ascomycota</taxon>
        <taxon>Pezizomycotina</taxon>
        <taxon>Sordariomycetes</taxon>
        <taxon>Hypocreomycetidae</taxon>
        <taxon>Hypocreales</taxon>
        <taxon>Hypocreales incertae sedis</taxon>
        <taxon>Trichothecium</taxon>
    </lineage>
</organism>
<comment type="caution">
    <text evidence="1">The sequence shown here is derived from an EMBL/GenBank/DDBJ whole genome shotgun (WGS) entry which is preliminary data.</text>
</comment>
<evidence type="ECO:0000313" key="2">
    <source>
        <dbReference type="Proteomes" id="UP001163324"/>
    </source>
</evidence>
<accession>A0ACC0VGJ5</accession>
<dbReference type="Proteomes" id="UP001163324">
    <property type="component" value="Chromosome 1"/>
</dbReference>
<name>A0ACC0VGJ5_9HYPO</name>
<sequence length="398" mass="43010">MTFIGSALVFGVVACFLAARGGTSYSYLLQEQVELQPKERDMNSAFSCYNEGNLPNITILATGGTIAGYSESKHDTSKYQSGVLGVDSLIRAVPEICDIANIKGIQAANVGSHNVNSMIQTDLAQRVQRHLDDPHTQGVVVTHGTDTLEETAFFLDLTVWSSKPVAVVGAMRPASAYGADGPMNLIESVVLATHEEARDRGVMVVMNDRIGAARYTSKTNANRVDSFEAAEQGFLGTFESGRNHAEPFFFYPPSRPLGHRHFNITSLPSSRRLPKVDILYGHQELEPGLFRAAVDLGAKGVILAGVGGGWWPTIARREVDEYASANGVSVLTSRRPAWGYVDDSSGGVGCGFLDPQKCRIQLQLCLASGLGVAEIEDMFKQIRPRRLDASRNVDVGTS</sequence>
<evidence type="ECO:0000313" key="1">
    <source>
        <dbReference type="EMBL" id="KAI9904878.1"/>
    </source>
</evidence>
<protein>
    <submittedName>
        <fullName evidence="1">Uncharacterized protein</fullName>
    </submittedName>
</protein>
<reference evidence="1" key="1">
    <citation type="submission" date="2022-10" db="EMBL/GenBank/DDBJ databases">
        <title>Complete Genome of Trichothecium roseum strain YXFP-22015, a Plant Pathogen Isolated from Citrus.</title>
        <authorList>
            <person name="Wang Y."/>
            <person name="Zhu L."/>
        </authorList>
    </citation>
    <scope>NUCLEOTIDE SEQUENCE</scope>
    <source>
        <strain evidence="1">YXFP-22015</strain>
    </source>
</reference>
<proteinExistence type="predicted"/>
<gene>
    <name evidence="1" type="ORF">N3K66_001407</name>
</gene>
<dbReference type="EMBL" id="CM047940">
    <property type="protein sequence ID" value="KAI9904878.1"/>
    <property type="molecule type" value="Genomic_DNA"/>
</dbReference>